<evidence type="ECO:0000313" key="1">
    <source>
        <dbReference type="EMBL" id="GIF98070.1"/>
    </source>
</evidence>
<name>A0A8J3KJD2_9ACTN</name>
<dbReference type="RefSeq" id="WP_239165465.1">
    <property type="nucleotide sequence ID" value="NZ_BONH01000012.1"/>
</dbReference>
<dbReference type="EMBL" id="BONH01000012">
    <property type="protein sequence ID" value="GIF98070.1"/>
    <property type="molecule type" value="Genomic_DNA"/>
</dbReference>
<gene>
    <name evidence="1" type="ORF">Cci01nite_31640</name>
</gene>
<keyword evidence="2" id="KW-1185">Reference proteome</keyword>
<dbReference type="Proteomes" id="UP000659904">
    <property type="component" value="Unassembled WGS sequence"/>
</dbReference>
<reference evidence="1 2" key="1">
    <citation type="submission" date="2021-01" db="EMBL/GenBank/DDBJ databases">
        <title>Whole genome shotgun sequence of Catellatospora citrea NBRC 14495.</title>
        <authorList>
            <person name="Komaki H."/>
            <person name="Tamura T."/>
        </authorList>
    </citation>
    <scope>NUCLEOTIDE SEQUENCE [LARGE SCALE GENOMIC DNA]</scope>
    <source>
        <strain evidence="1 2">NBRC 14495</strain>
    </source>
</reference>
<dbReference type="AlphaFoldDB" id="A0A8J3KJD2"/>
<evidence type="ECO:0000313" key="2">
    <source>
        <dbReference type="Proteomes" id="UP000659904"/>
    </source>
</evidence>
<accession>A0A8J3KJD2</accession>
<protein>
    <submittedName>
        <fullName evidence="1">Uncharacterized protein</fullName>
    </submittedName>
</protein>
<comment type="caution">
    <text evidence="1">The sequence shown here is derived from an EMBL/GenBank/DDBJ whole genome shotgun (WGS) entry which is preliminary data.</text>
</comment>
<organism evidence="1 2">
    <name type="scientific">Catellatospora citrea</name>
    <dbReference type="NCBI Taxonomy" id="53366"/>
    <lineage>
        <taxon>Bacteria</taxon>
        <taxon>Bacillati</taxon>
        <taxon>Actinomycetota</taxon>
        <taxon>Actinomycetes</taxon>
        <taxon>Micromonosporales</taxon>
        <taxon>Micromonosporaceae</taxon>
        <taxon>Catellatospora</taxon>
    </lineage>
</organism>
<proteinExistence type="predicted"/>
<sequence length="96" mass="10529">MVTEQFMVVLTKVRPLRPGDPPRDEQNWPEDRREVVMAADLEAAHRILSGFCALPQVRAGRQRAKIVPLGGSDNWVIDWSAPPVAMAIAGLVGGSR</sequence>